<proteinExistence type="predicted"/>
<dbReference type="InterPro" id="IPR002716">
    <property type="entry name" value="PIN_dom"/>
</dbReference>
<dbReference type="RefSeq" id="WP_172455630.1">
    <property type="nucleotide sequence ID" value="NZ_CP016808.1"/>
</dbReference>
<reference evidence="2" key="1">
    <citation type="submission" date="2016-08" db="EMBL/GenBank/DDBJ databases">
        <title>Complete Genome Seqeunce of Paenibacillus sp. BIHB 4019 from tea rhizoplane.</title>
        <authorList>
            <person name="Thakur R."/>
            <person name="Swarnkar M.K."/>
            <person name="Gulati A."/>
        </authorList>
    </citation>
    <scope>NUCLEOTIDE SEQUENCE [LARGE SCALE GENOMIC DNA]</scope>
    <source>
        <strain evidence="2">BIHB4019</strain>
    </source>
</reference>
<feature type="domain" description="PIN" evidence="1">
    <location>
        <begin position="8"/>
        <end position="131"/>
    </location>
</feature>
<dbReference type="InterPro" id="IPR029060">
    <property type="entry name" value="PIN-like_dom_sf"/>
</dbReference>
<dbReference type="SUPFAM" id="SSF88723">
    <property type="entry name" value="PIN domain-like"/>
    <property type="match status" value="1"/>
</dbReference>
<sequence>MSNKQKVICDTNIYIYASWGYQPAVQFINELRFDDDIELLMPTIVQVELLSIPRTQKDLSYKDVIEEYIEYPKSEGLMVHINDNIAKNAADIRILWFESEGKKLPSPDAIIAATSIDLDAQLYSKNDKDFVYAAQHFGLKFENPINRIDLEKFMKENELAHEESDIMDTAMRVLAKMDEESLRELSYKSIGLLNDQAKKEQIKFARGLKKRRSES</sequence>
<protein>
    <recommendedName>
        <fullName evidence="1">PIN domain-containing protein</fullName>
    </recommendedName>
</protein>
<gene>
    <name evidence="2" type="ORF">BBD42_25415</name>
</gene>
<dbReference type="AlphaFoldDB" id="A0A1B2DP16"/>
<name>A0A1B2DP16_9BACL</name>
<organism evidence="2">
    <name type="scientific">Paenibacillus sp. BIHB 4019</name>
    <dbReference type="NCBI Taxonomy" id="1870819"/>
    <lineage>
        <taxon>Bacteria</taxon>
        <taxon>Bacillati</taxon>
        <taxon>Bacillota</taxon>
        <taxon>Bacilli</taxon>
        <taxon>Bacillales</taxon>
        <taxon>Paenibacillaceae</taxon>
        <taxon>Paenibacillus</taxon>
    </lineage>
</organism>
<dbReference type="Pfam" id="PF01850">
    <property type="entry name" value="PIN"/>
    <property type="match status" value="1"/>
</dbReference>
<evidence type="ECO:0000259" key="1">
    <source>
        <dbReference type="Pfam" id="PF01850"/>
    </source>
</evidence>
<dbReference type="EMBL" id="CP016808">
    <property type="protein sequence ID" value="ANY69450.1"/>
    <property type="molecule type" value="Genomic_DNA"/>
</dbReference>
<evidence type="ECO:0000313" key="2">
    <source>
        <dbReference type="EMBL" id="ANY69450.1"/>
    </source>
</evidence>
<dbReference type="Gene3D" id="3.40.50.1010">
    <property type="entry name" value="5'-nuclease"/>
    <property type="match status" value="1"/>
</dbReference>
<accession>A0A1B2DP16</accession>